<dbReference type="InterPro" id="IPR007461">
    <property type="entry name" value="Ysc84_actin-binding"/>
</dbReference>
<evidence type="ECO:0000256" key="3">
    <source>
        <dbReference type="PROSITE-ProRule" id="PRU00192"/>
    </source>
</evidence>
<feature type="domain" description="SH3" evidence="5">
    <location>
        <begin position="364"/>
        <end position="423"/>
    </location>
</feature>
<dbReference type="GO" id="GO:0030479">
    <property type="term" value="C:actin cortical patch"/>
    <property type="evidence" value="ECO:0007669"/>
    <property type="project" value="TreeGrafter"/>
</dbReference>
<evidence type="ECO:0000313" key="6">
    <source>
        <dbReference type="EMBL" id="GAN03787.1"/>
    </source>
</evidence>
<accession>A0A0C9ML09</accession>
<dbReference type="GO" id="GO:0051015">
    <property type="term" value="F:actin filament binding"/>
    <property type="evidence" value="ECO:0007669"/>
    <property type="project" value="TreeGrafter"/>
</dbReference>
<keyword evidence="7" id="KW-1185">Reference proteome</keyword>
<dbReference type="PRINTS" id="PR00452">
    <property type="entry name" value="SH3DOMAIN"/>
</dbReference>
<proteinExistence type="inferred from homology"/>
<protein>
    <submittedName>
        <fullName evidence="6">DUF500 and SH3 domain protein</fullName>
    </submittedName>
</protein>
<dbReference type="OrthoDB" id="443981at2759"/>
<dbReference type="SMART" id="SM00326">
    <property type="entry name" value="SH3"/>
    <property type="match status" value="1"/>
</dbReference>
<dbReference type="Gene3D" id="2.30.30.40">
    <property type="entry name" value="SH3 Domains"/>
    <property type="match status" value="1"/>
</dbReference>
<dbReference type="AlphaFoldDB" id="A0A0C9ML09"/>
<dbReference type="GO" id="GO:0035091">
    <property type="term" value="F:phosphatidylinositol binding"/>
    <property type="evidence" value="ECO:0007669"/>
    <property type="project" value="TreeGrafter"/>
</dbReference>
<dbReference type="Pfam" id="PF04366">
    <property type="entry name" value="Ysc84"/>
    <property type="match status" value="1"/>
</dbReference>
<evidence type="ECO:0000256" key="1">
    <source>
        <dbReference type="ARBA" id="ARBA00007761"/>
    </source>
</evidence>
<dbReference type="Pfam" id="PF00018">
    <property type="entry name" value="SH3_1"/>
    <property type="match status" value="1"/>
</dbReference>
<dbReference type="FunFam" id="2.30.30.40:FF:000100">
    <property type="entry name" value="SH3 domain-containing YSC84-like protein 1"/>
    <property type="match status" value="1"/>
</dbReference>
<dbReference type="InterPro" id="IPR051702">
    <property type="entry name" value="SH3_domain_YSC84-like"/>
</dbReference>
<dbReference type="CDD" id="cd11525">
    <property type="entry name" value="SYLF_SH3YL1_like"/>
    <property type="match status" value="1"/>
</dbReference>
<dbReference type="STRING" id="91626.A0A0C9ML09"/>
<dbReference type="PANTHER" id="PTHR15629">
    <property type="entry name" value="SH3YL1 PROTEIN"/>
    <property type="match status" value="1"/>
</dbReference>
<dbReference type="EMBL" id="DF836337">
    <property type="protein sequence ID" value="GAN03787.1"/>
    <property type="molecule type" value="Genomic_DNA"/>
</dbReference>
<gene>
    <name evidence="6" type="ORF">MAM1_0048c03242</name>
</gene>
<dbReference type="InterPro" id="IPR033643">
    <property type="entry name" value="SYLF_SH3YL1-like"/>
</dbReference>
<feature type="region of interest" description="Disordered" evidence="4">
    <location>
        <begin position="234"/>
        <end position="340"/>
    </location>
</feature>
<reference evidence="6" key="1">
    <citation type="submission" date="2014-09" db="EMBL/GenBank/DDBJ databases">
        <title>Draft genome sequence of an oleaginous Mucoromycotina fungus Mucor ambiguus NBRC6742.</title>
        <authorList>
            <person name="Takeda I."/>
            <person name="Yamane N."/>
            <person name="Morita T."/>
            <person name="Tamano K."/>
            <person name="Machida M."/>
            <person name="Baker S."/>
            <person name="Koike H."/>
        </authorList>
    </citation>
    <scope>NUCLEOTIDE SEQUENCE</scope>
    <source>
        <strain evidence="6">NBRC 6742</strain>
    </source>
</reference>
<dbReference type="GO" id="GO:0051017">
    <property type="term" value="P:actin filament bundle assembly"/>
    <property type="evidence" value="ECO:0007669"/>
    <property type="project" value="TreeGrafter"/>
</dbReference>
<dbReference type="PROSITE" id="PS50002">
    <property type="entry name" value="SH3"/>
    <property type="match status" value="1"/>
</dbReference>
<dbReference type="PANTHER" id="PTHR15629:SF2">
    <property type="entry name" value="SH3 DOMAIN-CONTAINING YSC84-LIKE PROTEIN 1"/>
    <property type="match status" value="1"/>
</dbReference>
<dbReference type="InterPro" id="IPR001452">
    <property type="entry name" value="SH3_domain"/>
</dbReference>
<keyword evidence="2 3" id="KW-0728">SH3 domain</keyword>
<evidence type="ECO:0000256" key="4">
    <source>
        <dbReference type="SAM" id="MobiDB-lite"/>
    </source>
</evidence>
<dbReference type="InterPro" id="IPR036028">
    <property type="entry name" value="SH3-like_dom_sf"/>
</dbReference>
<organism evidence="6">
    <name type="scientific">Mucor ambiguus</name>
    <dbReference type="NCBI Taxonomy" id="91626"/>
    <lineage>
        <taxon>Eukaryota</taxon>
        <taxon>Fungi</taxon>
        <taxon>Fungi incertae sedis</taxon>
        <taxon>Mucoromycota</taxon>
        <taxon>Mucoromycotina</taxon>
        <taxon>Mucoromycetes</taxon>
        <taxon>Mucorales</taxon>
        <taxon>Mucorineae</taxon>
        <taxon>Mucoraceae</taxon>
        <taxon>Mucor</taxon>
    </lineage>
</organism>
<evidence type="ECO:0000313" key="7">
    <source>
        <dbReference type="Proteomes" id="UP000053815"/>
    </source>
</evidence>
<feature type="compositionally biased region" description="Pro residues" evidence="4">
    <location>
        <begin position="290"/>
        <end position="300"/>
    </location>
</feature>
<sequence length="423" mass="45022">MPTSINSPLPTSLAGECKKATKILNAFVDPGQGLDKIIPTSILEKAQGLAIFTVLKAGFLFSGRAGSGLVVARLPDGSWSAPSAIVTGGMGAGGQIGAELTDFVLVLNTKEAVKTFSHFGNITLGGNVSIAAGPIGRNAEASGSATLKHISAIYSYSKTRGLFAGVSLEGSVIFTRNDANEKLYGERVTAKELLNGSVAPPREADSLYRALNAKFHTLGSTGAMYQRTIQHEESKGNMYKSTSISAPGTLRIPGVRQVTGGYGAPMIAPPSPHQQQQSQLYNHNTAPSAPYQPHPPPSPIPAYNTNNNNYTNAAPNYTNSSTYNKPDYKQAVPPPLYDGQQLSFSRDIKKSVVAPPPPPPSQHSKPQRARALYAFTSEQEGDLTFQAGDIIAVTEKTESQEDWWTGRLNGQLGSFPANYVEMI</sequence>
<feature type="compositionally biased region" description="Low complexity" evidence="4">
    <location>
        <begin position="301"/>
        <end position="319"/>
    </location>
</feature>
<comment type="similarity">
    <text evidence="1">Belongs to the SH3YL1 family.</text>
</comment>
<dbReference type="GO" id="GO:0051666">
    <property type="term" value="P:actin cortical patch localization"/>
    <property type="evidence" value="ECO:0007669"/>
    <property type="project" value="TreeGrafter"/>
</dbReference>
<evidence type="ECO:0000256" key="2">
    <source>
        <dbReference type="ARBA" id="ARBA00022443"/>
    </source>
</evidence>
<dbReference type="SUPFAM" id="SSF50044">
    <property type="entry name" value="SH3-domain"/>
    <property type="match status" value="1"/>
</dbReference>
<name>A0A0C9ML09_9FUNG</name>
<evidence type="ECO:0000259" key="5">
    <source>
        <dbReference type="PROSITE" id="PS50002"/>
    </source>
</evidence>
<dbReference type="Proteomes" id="UP000053815">
    <property type="component" value="Unassembled WGS sequence"/>
</dbReference>